<dbReference type="SUPFAM" id="SSF48498">
    <property type="entry name" value="Tetracyclin repressor-like, C-terminal domain"/>
    <property type="match status" value="1"/>
</dbReference>
<keyword evidence="2" id="KW-1185">Reference proteome</keyword>
<evidence type="ECO:0000313" key="1">
    <source>
        <dbReference type="EMBL" id="AJE80455.1"/>
    </source>
</evidence>
<dbReference type="Gene3D" id="1.10.357.10">
    <property type="entry name" value="Tetracycline Repressor, domain 2"/>
    <property type="match status" value="1"/>
</dbReference>
<dbReference type="KEGG" id="sals:SLNWT_0079"/>
<reference evidence="1 2" key="1">
    <citation type="submission" date="2015-01" db="EMBL/GenBank/DDBJ databases">
        <title>Enhanced salinomycin production by adjusting the supply of polyketide extender units in Streptomyce albus DSM 41398.</title>
        <authorList>
            <person name="Lu C."/>
        </authorList>
    </citation>
    <scope>NUCLEOTIDE SEQUENCE [LARGE SCALE GENOMIC DNA]</scope>
    <source>
        <strain evidence="2">ATCC 21838 / DSM 41398 / FERM P-419 / JCM 4703 / NBRC 107858</strain>
    </source>
</reference>
<dbReference type="Proteomes" id="UP000031523">
    <property type="component" value="Chromosome"/>
</dbReference>
<accession>A0A0B5EM78</accession>
<dbReference type="AlphaFoldDB" id="A0A0B5EM78"/>
<proteinExistence type="predicted"/>
<gene>
    <name evidence="1" type="ORF">SLNWT_0079</name>
</gene>
<protein>
    <submittedName>
        <fullName evidence="1">TetR family transcriptional regulator</fullName>
    </submittedName>
</protein>
<evidence type="ECO:0000313" key="2">
    <source>
        <dbReference type="Proteomes" id="UP000031523"/>
    </source>
</evidence>
<dbReference type="InterPro" id="IPR036271">
    <property type="entry name" value="Tet_transcr_reg_TetR-rel_C_sf"/>
</dbReference>
<organism evidence="1 2">
    <name type="scientific">Streptomyces albus (strain ATCC 21838 / DSM 41398 / FERM P-419 / JCM 4703 / NBRC 107858)</name>
    <dbReference type="NCBI Taxonomy" id="1081613"/>
    <lineage>
        <taxon>Bacteria</taxon>
        <taxon>Bacillati</taxon>
        <taxon>Actinomycetota</taxon>
        <taxon>Actinomycetes</taxon>
        <taxon>Kitasatosporales</taxon>
        <taxon>Streptomycetaceae</taxon>
        <taxon>Streptomyces</taxon>
    </lineage>
</organism>
<dbReference type="EMBL" id="CP010519">
    <property type="protein sequence ID" value="AJE80455.1"/>
    <property type="molecule type" value="Genomic_DNA"/>
</dbReference>
<sequence length="118" mass="12695">MGGLGDGPPPLGPGAPAPERLLAFLEVLGGIAEGNTTLLSAHEQACADDKYGDPSYRFWHRHLSSLFADEHPDADADFMAHAVLAVFDGALIRRMTPPADPRRFTRSVQQMAMALLRG</sequence>
<name>A0A0B5EM78_STRA4</name>